<feature type="domain" description="YCII-related" evidence="1">
    <location>
        <begin position="30"/>
        <end position="109"/>
    </location>
</feature>
<dbReference type="AlphaFoldDB" id="A0A9P5PZH3"/>
<dbReference type="PANTHER" id="PTHR33606">
    <property type="entry name" value="PROTEIN YCII"/>
    <property type="match status" value="1"/>
</dbReference>
<dbReference type="SUPFAM" id="SSF54909">
    <property type="entry name" value="Dimeric alpha+beta barrel"/>
    <property type="match status" value="1"/>
</dbReference>
<sequence length="126" mass="14286">MKVISKSFFRFISMSNPARPKFFVYAPDKTEEGTFAKRKAIRNEHLVRIRTVISSGMIRVGGVLLTPESASKPPEEQKMIGSTLIFEADSLEEVRKIIEEDVYYKEGVWDPEKLVILPMLAATPIP</sequence>
<dbReference type="Proteomes" id="UP000772434">
    <property type="component" value="Unassembled WGS sequence"/>
</dbReference>
<comment type="caution">
    <text evidence="2">The sequence shown here is derived from an EMBL/GenBank/DDBJ whole genome shotgun (WGS) entry which is preliminary data.</text>
</comment>
<dbReference type="Gene3D" id="3.30.70.1060">
    <property type="entry name" value="Dimeric alpha+beta barrel"/>
    <property type="match status" value="1"/>
</dbReference>
<dbReference type="InterPro" id="IPR051807">
    <property type="entry name" value="Sec-metab_biosynth-assoc"/>
</dbReference>
<evidence type="ECO:0000313" key="2">
    <source>
        <dbReference type="EMBL" id="KAF9070870.1"/>
    </source>
</evidence>
<protein>
    <recommendedName>
        <fullName evidence="1">YCII-related domain-containing protein</fullName>
    </recommendedName>
</protein>
<dbReference type="InterPro" id="IPR005545">
    <property type="entry name" value="YCII"/>
</dbReference>
<dbReference type="OrthoDB" id="5519740at2759"/>
<name>A0A9P5PZH3_9AGAR</name>
<keyword evidence="3" id="KW-1185">Reference proteome</keyword>
<reference evidence="2" key="1">
    <citation type="submission" date="2020-11" db="EMBL/GenBank/DDBJ databases">
        <authorList>
            <consortium name="DOE Joint Genome Institute"/>
            <person name="Ahrendt S."/>
            <person name="Riley R."/>
            <person name="Andreopoulos W."/>
            <person name="Labutti K."/>
            <person name="Pangilinan J."/>
            <person name="Ruiz-Duenas F.J."/>
            <person name="Barrasa J.M."/>
            <person name="Sanchez-Garcia M."/>
            <person name="Camarero S."/>
            <person name="Miyauchi S."/>
            <person name="Serrano A."/>
            <person name="Linde D."/>
            <person name="Babiker R."/>
            <person name="Drula E."/>
            <person name="Ayuso-Fernandez I."/>
            <person name="Pacheco R."/>
            <person name="Padilla G."/>
            <person name="Ferreira P."/>
            <person name="Barriuso J."/>
            <person name="Kellner H."/>
            <person name="Castanera R."/>
            <person name="Alfaro M."/>
            <person name="Ramirez L."/>
            <person name="Pisabarro A.G."/>
            <person name="Kuo A."/>
            <person name="Tritt A."/>
            <person name="Lipzen A."/>
            <person name="He G."/>
            <person name="Yan M."/>
            <person name="Ng V."/>
            <person name="Cullen D."/>
            <person name="Martin F."/>
            <person name="Rosso M.-N."/>
            <person name="Henrissat B."/>
            <person name="Hibbett D."/>
            <person name="Martinez A.T."/>
            <person name="Grigoriev I.V."/>
        </authorList>
    </citation>
    <scope>NUCLEOTIDE SEQUENCE</scope>
    <source>
        <strain evidence="2">AH 40177</strain>
    </source>
</reference>
<dbReference type="Pfam" id="PF03795">
    <property type="entry name" value="YCII"/>
    <property type="match status" value="1"/>
</dbReference>
<dbReference type="PANTHER" id="PTHR33606:SF3">
    <property type="entry name" value="PROTEIN YCII"/>
    <property type="match status" value="1"/>
</dbReference>
<proteinExistence type="predicted"/>
<dbReference type="EMBL" id="JADNRY010000037">
    <property type="protein sequence ID" value="KAF9070870.1"/>
    <property type="molecule type" value="Genomic_DNA"/>
</dbReference>
<organism evidence="2 3">
    <name type="scientific">Rhodocollybia butyracea</name>
    <dbReference type="NCBI Taxonomy" id="206335"/>
    <lineage>
        <taxon>Eukaryota</taxon>
        <taxon>Fungi</taxon>
        <taxon>Dikarya</taxon>
        <taxon>Basidiomycota</taxon>
        <taxon>Agaricomycotina</taxon>
        <taxon>Agaricomycetes</taxon>
        <taxon>Agaricomycetidae</taxon>
        <taxon>Agaricales</taxon>
        <taxon>Marasmiineae</taxon>
        <taxon>Omphalotaceae</taxon>
        <taxon>Rhodocollybia</taxon>
    </lineage>
</organism>
<accession>A0A9P5PZH3</accession>
<gene>
    <name evidence="2" type="ORF">BDP27DRAFT_1292119</name>
</gene>
<dbReference type="InterPro" id="IPR011008">
    <property type="entry name" value="Dimeric_a/b-barrel"/>
</dbReference>
<evidence type="ECO:0000313" key="3">
    <source>
        <dbReference type="Proteomes" id="UP000772434"/>
    </source>
</evidence>
<evidence type="ECO:0000259" key="1">
    <source>
        <dbReference type="Pfam" id="PF03795"/>
    </source>
</evidence>